<dbReference type="Pfam" id="PF13581">
    <property type="entry name" value="HATPase_c_2"/>
    <property type="match status" value="1"/>
</dbReference>
<dbReference type="Gene3D" id="1.20.5.1930">
    <property type="match status" value="1"/>
</dbReference>
<evidence type="ECO:0000259" key="5">
    <source>
        <dbReference type="SMART" id="SM00065"/>
    </source>
</evidence>
<dbReference type="GO" id="GO:0016020">
    <property type="term" value="C:membrane"/>
    <property type="evidence" value="ECO:0007669"/>
    <property type="project" value="InterPro"/>
</dbReference>
<keyword evidence="3" id="KW-0902">Two-component regulatory system</keyword>
<dbReference type="SUPFAM" id="SSF55874">
    <property type="entry name" value="ATPase domain of HSP90 chaperone/DNA topoisomerase II/histidine kinase"/>
    <property type="match status" value="1"/>
</dbReference>
<dbReference type="Gene3D" id="3.30.565.10">
    <property type="entry name" value="Histidine kinase-like ATPase, C-terminal domain"/>
    <property type="match status" value="1"/>
</dbReference>
<dbReference type="AlphaFoldDB" id="A0A285VC15"/>
<feature type="domain" description="GAF" evidence="5">
    <location>
        <begin position="192"/>
        <end position="343"/>
    </location>
</feature>
<proteinExistence type="predicted"/>
<name>A0A285VC15_9ACTN</name>
<sequence>MSEPPRSSPELAAAVRAAASGSHLEATLREVVRAAVRHVDATYGALGVLSTDGRRLDRFVIEGMDDDDVRRIGTLPAGEGLLGLLVAEPIALRLDDLADHPAFRGFPDGHPPMRSFLGVPVCVGDEVFGNLYLTEKRSGGPFTDADVEVTQSLAAVAGLAIENAKLLERAERRRAWGQAGMDCSTTVLAGAEPDEVLRTATARIAELSGAQAGGVLVPIPGDDAALRILLAFGPRGADAEGVRVPLEDPILREVHRSGTPRLVTDEEFQRLAGSAPALAEQFSHEYGPAMLIPVGGPPALGTLAVLRLRDSDPFEAELLDLAAAFAAQATVALELVRSQHRERRLQVQADRDRIARDLHDHVVQRIFATALALDRIGRSVEGESPELAARLAERVDELDGTISRIRTSIFELQHQDASPEGVRHRLVEVVRSVIDGHGLRPDLRMHGEVEDLPPELVHDVVAAVRELVTNVVRHARAERVTVTVTVADDVRVQVTDDGLGLPAITVRSGLANLADRAERRGGRLVASGGPSGSEVEWTVPVER</sequence>
<dbReference type="SMART" id="SM00387">
    <property type="entry name" value="HATPase_c"/>
    <property type="match status" value="1"/>
</dbReference>
<evidence type="ECO:0000256" key="4">
    <source>
        <dbReference type="SAM" id="MobiDB-lite"/>
    </source>
</evidence>
<gene>
    <name evidence="7" type="ORF">SAMN05660748_3802</name>
</gene>
<evidence type="ECO:0000259" key="6">
    <source>
        <dbReference type="SMART" id="SM00387"/>
    </source>
</evidence>
<dbReference type="OrthoDB" id="5241249at2"/>
<dbReference type="Pfam" id="PF13185">
    <property type="entry name" value="GAF_2"/>
    <property type="match status" value="2"/>
</dbReference>
<dbReference type="Proteomes" id="UP000219435">
    <property type="component" value="Unassembled WGS sequence"/>
</dbReference>
<dbReference type="EMBL" id="OBQI01000006">
    <property type="protein sequence ID" value="SOC51655.1"/>
    <property type="molecule type" value="Genomic_DNA"/>
</dbReference>
<feature type="domain" description="GAF" evidence="5">
    <location>
        <begin position="23"/>
        <end position="171"/>
    </location>
</feature>
<dbReference type="InterPro" id="IPR050482">
    <property type="entry name" value="Sensor_HK_TwoCompSys"/>
</dbReference>
<accession>A0A285VC15</accession>
<dbReference type="PANTHER" id="PTHR24421:SF56">
    <property type="entry name" value="OXYGEN SENSOR HISTIDINE KINASE RESPONSE REGULATOR DOST"/>
    <property type="match status" value="1"/>
</dbReference>
<dbReference type="InterPro" id="IPR029016">
    <property type="entry name" value="GAF-like_dom_sf"/>
</dbReference>
<organism evidence="7 8">
    <name type="scientific">Blastococcus aggregatus</name>
    <dbReference type="NCBI Taxonomy" id="38502"/>
    <lineage>
        <taxon>Bacteria</taxon>
        <taxon>Bacillati</taxon>
        <taxon>Actinomycetota</taxon>
        <taxon>Actinomycetes</taxon>
        <taxon>Geodermatophilales</taxon>
        <taxon>Geodermatophilaceae</taxon>
        <taxon>Blastococcus</taxon>
    </lineage>
</organism>
<dbReference type="Gene3D" id="3.30.450.40">
    <property type="match status" value="2"/>
</dbReference>
<dbReference type="PANTHER" id="PTHR24421">
    <property type="entry name" value="NITRATE/NITRITE SENSOR PROTEIN NARX-RELATED"/>
    <property type="match status" value="1"/>
</dbReference>
<evidence type="ECO:0000256" key="3">
    <source>
        <dbReference type="ARBA" id="ARBA00023012"/>
    </source>
</evidence>
<evidence type="ECO:0000313" key="8">
    <source>
        <dbReference type="Proteomes" id="UP000219435"/>
    </source>
</evidence>
<dbReference type="GO" id="GO:0000155">
    <property type="term" value="F:phosphorelay sensor kinase activity"/>
    <property type="evidence" value="ECO:0007669"/>
    <property type="project" value="InterPro"/>
</dbReference>
<keyword evidence="1" id="KW-0808">Transferase</keyword>
<dbReference type="SUPFAM" id="SSF55781">
    <property type="entry name" value="GAF domain-like"/>
    <property type="match status" value="2"/>
</dbReference>
<dbReference type="InterPro" id="IPR003018">
    <property type="entry name" value="GAF"/>
</dbReference>
<dbReference type="Pfam" id="PF07730">
    <property type="entry name" value="HisKA_3"/>
    <property type="match status" value="1"/>
</dbReference>
<reference evidence="8" key="1">
    <citation type="submission" date="2017-08" db="EMBL/GenBank/DDBJ databases">
        <authorList>
            <person name="Varghese N."/>
            <person name="Submissions S."/>
        </authorList>
    </citation>
    <scope>NUCLEOTIDE SEQUENCE [LARGE SCALE GENOMIC DNA]</scope>
    <source>
        <strain evidence="8">DSM 4725</strain>
    </source>
</reference>
<feature type="domain" description="Histidine kinase/HSP90-like ATPase" evidence="6">
    <location>
        <begin position="455"/>
        <end position="543"/>
    </location>
</feature>
<dbReference type="InterPro" id="IPR036890">
    <property type="entry name" value="HATPase_C_sf"/>
</dbReference>
<keyword evidence="8" id="KW-1185">Reference proteome</keyword>
<dbReference type="InterPro" id="IPR011712">
    <property type="entry name" value="Sig_transdc_His_kin_sub3_dim/P"/>
</dbReference>
<dbReference type="CDD" id="cd16917">
    <property type="entry name" value="HATPase_UhpB-NarQ-NarX-like"/>
    <property type="match status" value="1"/>
</dbReference>
<dbReference type="RefSeq" id="WP_141437172.1">
    <property type="nucleotide sequence ID" value="NZ_OBQI01000006.1"/>
</dbReference>
<dbReference type="SMART" id="SM00065">
    <property type="entry name" value="GAF"/>
    <property type="match status" value="2"/>
</dbReference>
<feature type="region of interest" description="Disordered" evidence="4">
    <location>
        <begin position="522"/>
        <end position="543"/>
    </location>
</feature>
<evidence type="ECO:0000256" key="2">
    <source>
        <dbReference type="ARBA" id="ARBA00022777"/>
    </source>
</evidence>
<keyword evidence="2" id="KW-0418">Kinase</keyword>
<protein>
    <submittedName>
        <fullName evidence="7">GAF domain-containing protein</fullName>
    </submittedName>
</protein>
<dbReference type="GO" id="GO:0046983">
    <property type="term" value="F:protein dimerization activity"/>
    <property type="evidence" value="ECO:0007669"/>
    <property type="project" value="InterPro"/>
</dbReference>
<dbReference type="InterPro" id="IPR003594">
    <property type="entry name" value="HATPase_dom"/>
</dbReference>
<evidence type="ECO:0000256" key="1">
    <source>
        <dbReference type="ARBA" id="ARBA00022679"/>
    </source>
</evidence>
<evidence type="ECO:0000313" key="7">
    <source>
        <dbReference type="EMBL" id="SOC51655.1"/>
    </source>
</evidence>